<dbReference type="InterPro" id="IPR027469">
    <property type="entry name" value="Cation_efflux_TMD_sf"/>
</dbReference>
<dbReference type="Proteomes" id="UP000028194">
    <property type="component" value="Chromosome"/>
</dbReference>
<feature type="transmembrane region" description="Helical" evidence="6">
    <location>
        <begin position="48"/>
        <end position="66"/>
    </location>
</feature>
<feature type="transmembrane region" description="Helical" evidence="6">
    <location>
        <begin position="78"/>
        <end position="101"/>
    </location>
</feature>
<evidence type="ECO:0000256" key="4">
    <source>
        <dbReference type="ARBA" id="ARBA00022989"/>
    </source>
</evidence>
<evidence type="ECO:0000313" key="10">
    <source>
        <dbReference type="Proteomes" id="UP000028194"/>
    </source>
</evidence>
<evidence type="ECO:0000256" key="3">
    <source>
        <dbReference type="ARBA" id="ARBA00022692"/>
    </source>
</evidence>
<evidence type="ECO:0000256" key="6">
    <source>
        <dbReference type="SAM" id="Phobius"/>
    </source>
</evidence>
<dbReference type="STRING" id="1459636.NTE_02638"/>
<reference evidence="9 10" key="1">
    <citation type="journal article" date="2014" name="PLoS ONE">
        <title>Genome Sequence of Candidatus Nitrososphaera evergladensis from Group I.1b Enriched from Everglades Soil Reveals Novel Genomic Features of the Ammonia-Oxidizing Archaea.</title>
        <authorList>
            <person name="Zhalnina K.V."/>
            <person name="Dias R."/>
            <person name="Leonard M.T."/>
            <person name="Dorr de Quadros P."/>
            <person name="Camargo F.A."/>
            <person name="Drew J.C."/>
            <person name="Farmerie W.G."/>
            <person name="Daroub S.H."/>
            <person name="Triplett E.W."/>
        </authorList>
    </citation>
    <scope>NUCLEOTIDE SEQUENCE [LARGE SCALE GENOMIC DNA]</scope>
    <source>
        <strain evidence="9 10">SR1</strain>
    </source>
</reference>
<dbReference type="Pfam" id="PF16916">
    <property type="entry name" value="ZT_dimer"/>
    <property type="match status" value="3"/>
</dbReference>
<evidence type="ECO:0000259" key="8">
    <source>
        <dbReference type="Pfam" id="PF16916"/>
    </source>
</evidence>
<feature type="transmembrane region" description="Helical" evidence="6">
    <location>
        <begin position="121"/>
        <end position="139"/>
    </location>
</feature>
<feature type="domain" description="Cation efflux protein cytoplasmic" evidence="8">
    <location>
        <begin position="308"/>
        <end position="382"/>
    </location>
</feature>
<dbReference type="EMBL" id="CP007174">
    <property type="protein sequence ID" value="AIF84681.1"/>
    <property type="molecule type" value="Genomic_DNA"/>
</dbReference>
<dbReference type="RefSeq" id="WP_148701209.1">
    <property type="nucleotide sequence ID" value="NZ_CP007174.1"/>
</dbReference>
<protein>
    <submittedName>
        <fullName evidence="9">Cation diffusion facilitator family transporter</fullName>
    </submittedName>
</protein>
<dbReference type="Gene3D" id="3.30.70.1350">
    <property type="entry name" value="Cation efflux protein, cytoplasmic domain"/>
    <property type="match status" value="3"/>
</dbReference>
<dbReference type="NCBIfam" id="TIGR01297">
    <property type="entry name" value="CDF"/>
    <property type="match status" value="1"/>
</dbReference>
<dbReference type="GeneID" id="41598331"/>
<feature type="domain" description="Cation efflux protein cytoplasmic" evidence="8">
    <location>
        <begin position="397"/>
        <end position="473"/>
    </location>
</feature>
<organism evidence="9 10">
    <name type="scientific">Candidatus Nitrososphaera evergladensis SR1</name>
    <dbReference type="NCBI Taxonomy" id="1459636"/>
    <lineage>
        <taxon>Archaea</taxon>
        <taxon>Nitrososphaerota</taxon>
        <taxon>Nitrososphaeria</taxon>
        <taxon>Nitrososphaerales</taxon>
        <taxon>Nitrososphaeraceae</taxon>
        <taxon>Nitrososphaera</taxon>
    </lineage>
</organism>
<dbReference type="InterPro" id="IPR036837">
    <property type="entry name" value="Cation_efflux_CTD_sf"/>
</dbReference>
<dbReference type="GO" id="GO:0008324">
    <property type="term" value="F:monoatomic cation transmembrane transporter activity"/>
    <property type="evidence" value="ECO:0007669"/>
    <property type="project" value="InterPro"/>
</dbReference>
<dbReference type="InterPro" id="IPR027470">
    <property type="entry name" value="Cation_efflux_CTD"/>
</dbReference>
<feature type="transmembrane region" description="Helical" evidence="6">
    <location>
        <begin position="159"/>
        <end position="177"/>
    </location>
</feature>
<dbReference type="InterPro" id="IPR002524">
    <property type="entry name" value="Cation_efflux"/>
</dbReference>
<dbReference type="PANTHER" id="PTHR43840:SF15">
    <property type="entry name" value="MITOCHONDRIAL METAL TRANSPORTER 1-RELATED"/>
    <property type="match status" value="1"/>
</dbReference>
<keyword evidence="3 6" id="KW-0812">Transmembrane</keyword>
<feature type="transmembrane region" description="Helical" evidence="6">
    <location>
        <begin position="19"/>
        <end position="42"/>
    </location>
</feature>
<dbReference type="SUPFAM" id="SSF161111">
    <property type="entry name" value="Cation efflux protein transmembrane domain-like"/>
    <property type="match status" value="1"/>
</dbReference>
<dbReference type="Pfam" id="PF01545">
    <property type="entry name" value="Cation_efflux"/>
    <property type="match status" value="1"/>
</dbReference>
<accession>A0A075MSX3</accession>
<dbReference type="PANTHER" id="PTHR43840">
    <property type="entry name" value="MITOCHONDRIAL METAL TRANSPORTER 1-RELATED"/>
    <property type="match status" value="1"/>
</dbReference>
<feature type="transmembrane region" description="Helical" evidence="6">
    <location>
        <begin position="183"/>
        <end position="201"/>
    </location>
</feature>
<gene>
    <name evidence="9" type="ORF">NTE_02638</name>
</gene>
<feature type="domain" description="Cation efflux protein transmembrane" evidence="7">
    <location>
        <begin position="16"/>
        <end position="213"/>
    </location>
</feature>
<dbReference type="SUPFAM" id="SSF160240">
    <property type="entry name" value="Cation efflux protein cytoplasmic domain-like"/>
    <property type="match status" value="3"/>
</dbReference>
<dbReference type="KEGG" id="nev:NTE_02638"/>
<dbReference type="AlphaFoldDB" id="A0A075MSX3"/>
<keyword evidence="2" id="KW-0813">Transport</keyword>
<keyword evidence="4 6" id="KW-1133">Transmembrane helix</keyword>
<dbReference type="eggNOG" id="arCOG01474">
    <property type="taxonomic scope" value="Archaea"/>
</dbReference>
<dbReference type="OrthoDB" id="8907at2157"/>
<dbReference type="HOGENOM" id="CLU_044569_0_0_2"/>
<evidence type="ECO:0000259" key="7">
    <source>
        <dbReference type="Pfam" id="PF01545"/>
    </source>
</evidence>
<evidence type="ECO:0000256" key="1">
    <source>
        <dbReference type="ARBA" id="ARBA00004141"/>
    </source>
</evidence>
<dbReference type="InterPro" id="IPR058533">
    <property type="entry name" value="Cation_efflux_TM"/>
</dbReference>
<feature type="domain" description="Cation efflux protein cytoplasmic" evidence="8">
    <location>
        <begin position="219"/>
        <end position="298"/>
    </location>
</feature>
<evidence type="ECO:0000256" key="5">
    <source>
        <dbReference type="ARBA" id="ARBA00023136"/>
    </source>
</evidence>
<evidence type="ECO:0000256" key="2">
    <source>
        <dbReference type="ARBA" id="ARBA00022448"/>
    </source>
</evidence>
<dbReference type="InterPro" id="IPR050291">
    <property type="entry name" value="CDF_Transporter"/>
</dbReference>
<name>A0A075MSX3_9ARCH</name>
<dbReference type="Gene3D" id="1.20.1510.10">
    <property type="entry name" value="Cation efflux protein transmembrane domain"/>
    <property type="match status" value="1"/>
</dbReference>
<comment type="subcellular location">
    <subcellularLocation>
        <location evidence="1">Membrane</location>
        <topology evidence="1">Multi-pass membrane protein</topology>
    </subcellularLocation>
</comment>
<evidence type="ECO:0000313" key="9">
    <source>
        <dbReference type="EMBL" id="AIF84681.1"/>
    </source>
</evidence>
<keyword evidence="10" id="KW-1185">Reference proteome</keyword>
<sequence>MAASADVSIIKRNALRYSLAAIASVFVFEFTAGIITNSLAVLTDSTHALLDAVVTAILIIAVSLAAKPRDKEHTYGHGRIETIGGFIGGAALFVVSIFFIYEAAARLAFGGTAALSVNPGMIGFAAVVYTLAVDAFRMAVLGRAMRKTRSGAATLKADLYHAIADFASTAVALVGLWLVTTGFYQGDAIAAVILGAFLAYLSSKFAYQNAFELTDSIPPRLVARVRQAAAETDGVLDCKDVKMRRVGNDIFAEVTISLKADISFEKAHEISAQVERNIESSLAQAGDSVESITVHFEPIYGPDLPLESIIERAAARVSGVKGVHNIIVSRVVDGTDRLEISLHIQVNRSASLSEAHAIASAVEESIKGQVKRAENVTVHLEPLMPEVAGVQPLADIEIQNSIRQIVLASGDIKKVGRIATFRTDEDTLKIDVDIGFSTERPSTIEQVHELVTEIEKQIRAKYPGSIVTIHAEPG</sequence>
<dbReference type="GO" id="GO:0016020">
    <property type="term" value="C:membrane"/>
    <property type="evidence" value="ECO:0007669"/>
    <property type="project" value="UniProtKB-SubCell"/>
</dbReference>
<proteinExistence type="predicted"/>
<keyword evidence="5 6" id="KW-0472">Membrane</keyword>